<dbReference type="InterPro" id="IPR005148">
    <property type="entry name" value="Arg-tRNA-synth_N"/>
</dbReference>
<reference evidence="15 16" key="1">
    <citation type="journal article" date="2016" name="Nat. Commun.">
        <title>Thousands of microbial genomes shed light on interconnected biogeochemical processes in an aquifer system.</title>
        <authorList>
            <person name="Anantharaman K."/>
            <person name="Brown C.T."/>
            <person name="Hug L.A."/>
            <person name="Sharon I."/>
            <person name="Castelle C.J."/>
            <person name="Probst A.J."/>
            <person name="Thomas B.C."/>
            <person name="Singh A."/>
            <person name="Wilkins M.J."/>
            <person name="Karaoz U."/>
            <person name="Brodie E.L."/>
            <person name="Williams K.H."/>
            <person name="Hubbard S.S."/>
            <person name="Banfield J.F."/>
        </authorList>
    </citation>
    <scope>NUCLEOTIDE SEQUENCE [LARGE SCALE GENOMIC DNA]</scope>
</reference>
<evidence type="ECO:0000313" key="15">
    <source>
        <dbReference type="EMBL" id="OGY60795.1"/>
    </source>
</evidence>
<dbReference type="InterPro" id="IPR036695">
    <property type="entry name" value="Arg-tRNA-synth_N_sf"/>
</dbReference>
<feature type="short sequence motif" description="'HIGH' region" evidence="11">
    <location>
        <begin position="122"/>
        <end position="132"/>
    </location>
</feature>
<dbReference type="SUPFAM" id="SSF55190">
    <property type="entry name" value="Arginyl-tRNA synthetase (ArgRS), N-terminal 'additional' domain"/>
    <property type="match status" value="1"/>
</dbReference>
<evidence type="ECO:0000259" key="13">
    <source>
        <dbReference type="SMART" id="SM00836"/>
    </source>
</evidence>
<dbReference type="GO" id="GO:0005524">
    <property type="term" value="F:ATP binding"/>
    <property type="evidence" value="ECO:0007669"/>
    <property type="project" value="UniProtKB-UniRule"/>
</dbReference>
<comment type="similarity">
    <text evidence="2 11 12">Belongs to the class-I aminoacyl-tRNA synthetase family.</text>
</comment>
<evidence type="ECO:0000256" key="9">
    <source>
        <dbReference type="ARBA" id="ARBA00023146"/>
    </source>
</evidence>
<keyword evidence="4 11" id="KW-0963">Cytoplasm</keyword>
<organism evidence="15 16">
    <name type="scientific">Candidatus Colwellbacteria bacterium RIFCSPLOWO2_02_FULL_45_11</name>
    <dbReference type="NCBI Taxonomy" id="1797692"/>
    <lineage>
        <taxon>Bacteria</taxon>
        <taxon>Candidatus Colwelliibacteriota</taxon>
    </lineage>
</organism>
<evidence type="ECO:0000256" key="4">
    <source>
        <dbReference type="ARBA" id="ARBA00022490"/>
    </source>
</evidence>
<dbReference type="Gene3D" id="3.40.50.620">
    <property type="entry name" value="HUPs"/>
    <property type="match status" value="1"/>
</dbReference>
<dbReference type="InterPro" id="IPR001412">
    <property type="entry name" value="aa-tRNA-synth_I_CS"/>
</dbReference>
<keyword evidence="8 11" id="KW-0648">Protein biosynthesis</keyword>
<dbReference type="NCBIfam" id="TIGR00456">
    <property type="entry name" value="argS"/>
    <property type="match status" value="1"/>
</dbReference>
<comment type="caution">
    <text evidence="15">The sequence shown here is derived from an EMBL/GenBank/DDBJ whole genome shotgun (WGS) entry which is preliminary data.</text>
</comment>
<accession>A0A1G1Z829</accession>
<dbReference type="CDD" id="cd00671">
    <property type="entry name" value="ArgRS_core"/>
    <property type="match status" value="1"/>
</dbReference>
<dbReference type="SUPFAM" id="SSF52374">
    <property type="entry name" value="Nucleotidylyl transferase"/>
    <property type="match status" value="1"/>
</dbReference>
<comment type="catalytic activity">
    <reaction evidence="10 11">
        <text>tRNA(Arg) + L-arginine + ATP = L-arginyl-tRNA(Arg) + AMP + diphosphate</text>
        <dbReference type="Rhea" id="RHEA:20301"/>
        <dbReference type="Rhea" id="RHEA-COMP:9658"/>
        <dbReference type="Rhea" id="RHEA-COMP:9673"/>
        <dbReference type="ChEBI" id="CHEBI:30616"/>
        <dbReference type="ChEBI" id="CHEBI:32682"/>
        <dbReference type="ChEBI" id="CHEBI:33019"/>
        <dbReference type="ChEBI" id="CHEBI:78442"/>
        <dbReference type="ChEBI" id="CHEBI:78513"/>
        <dbReference type="ChEBI" id="CHEBI:456215"/>
        <dbReference type="EC" id="6.1.1.19"/>
    </reaction>
</comment>
<keyword evidence="7 11" id="KW-0067">ATP-binding</keyword>
<evidence type="ECO:0000256" key="3">
    <source>
        <dbReference type="ARBA" id="ARBA00011245"/>
    </source>
</evidence>
<dbReference type="PROSITE" id="PS00178">
    <property type="entry name" value="AA_TRNA_LIGASE_I"/>
    <property type="match status" value="1"/>
</dbReference>
<evidence type="ECO:0000256" key="10">
    <source>
        <dbReference type="ARBA" id="ARBA00049339"/>
    </source>
</evidence>
<dbReference type="InterPro" id="IPR009080">
    <property type="entry name" value="tRNAsynth_Ia_anticodon-bd"/>
</dbReference>
<name>A0A1G1Z829_9BACT</name>
<dbReference type="Gene3D" id="3.30.1360.70">
    <property type="entry name" value="Arginyl tRNA synthetase N-terminal domain"/>
    <property type="match status" value="1"/>
</dbReference>
<comment type="subunit">
    <text evidence="3 11">Monomer.</text>
</comment>
<sequence length="564" mass="63561">MFETIRDLLEKRLGSAEFEFGPPSPPAGGSSRGHFATNAGFVLASIEKKSPAEAAGELKKYLEDESPKGFIEKIEIAGAGFLNIWLTSGAIQSEFKKIAKEKPFFAKATEGKKRIIVEYSQPNIAKPMHVGHLRSTIIGDALANILEFAGDKVVRWNYLGDWGTQFGKLIVAYRKWGDDEKIEKDPINELNDLYVRFHKEVDSNPKLEDEAREEFKKLEDGDRENRKLWEKFKEESLKEFGEMYEVLGIKFDEWIGEAFYEKEMGPLTEKLTKSGIAKMSEGALVVPLDEKGLPPGLIRKSDGATLYLTRDIANLEYRIKKYKADTILYVVDNGQSLHFEQLFAIAEKTGLEFNASHIKFGLVLSEDMKKLSTRAGRHISLKGVIDESVSRARKVVDEKQPDLNEEEKAQIAKVVGIGALKYNDLSQNRQSDIAFNWDKMLSLEGNSGPYLQYTYTRLASILGKAGRIGKLKESELQSEPDINLILKLAMFPETIHTVTENYFPHYLANYLYNLAREANAYYEKEPVLKAEGDLRDARLHLVKAVAETLKTGLGLLGIGTVERM</sequence>
<gene>
    <name evidence="11" type="primary">argS</name>
    <name evidence="15" type="ORF">A3I33_02465</name>
</gene>
<dbReference type="GO" id="GO:0004814">
    <property type="term" value="F:arginine-tRNA ligase activity"/>
    <property type="evidence" value="ECO:0007669"/>
    <property type="project" value="UniProtKB-UniRule"/>
</dbReference>
<evidence type="ECO:0000256" key="1">
    <source>
        <dbReference type="ARBA" id="ARBA00004496"/>
    </source>
</evidence>
<dbReference type="SUPFAM" id="SSF47323">
    <property type="entry name" value="Anticodon-binding domain of a subclass of class I aminoacyl-tRNA synthetases"/>
    <property type="match status" value="1"/>
</dbReference>
<evidence type="ECO:0000256" key="2">
    <source>
        <dbReference type="ARBA" id="ARBA00005594"/>
    </source>
</evidence>
<evidence type="ECO:0000256" key="5">
    <source>
        <dbReference type="ARBA" id="ARBA00022598"/>
    </source>
</evidence>
<proteinExistence type="inferred from homology"/>
<dbReference type="HAMAP" id="MF_00123">
    <property type="entry name" value="Arg_tRNA_synth"/>
    <property type="match status" value="1"/>
</dbReference>
<dbReference type="InterPro" id="IPR014729">
    <property type="entry name" value="Rossmann-like_a/b/a_fold"/>
</dbReference>
<dbReference type="CDD" id="cd07956">
    <property type="entry name" value="Anticodon_Ia_Arg"/>
    <property type="match status" value="1"/>
</dbReference>
<evidence type="ECO:0000256" key="6">
    <source>
        <dbReference type="ARBA" id="ARBA00022741"/>
    </source>
</evidence>
<protein>
    <recommendedName>
        <fullName evidence="11">Arginine--tRNA ligase</fullName>
        <ecNumber evidence="11">6.1.1.19</ecNumber>
    </recommendedName>
    <alternativeName>
        <fullName evidence="11">Arginyl-tRNA synthetase</fullName>
        <shortName evidence="11">ArgRS</shortName>
    </alternativeName>
</protein>
<evidence type="ECO:0000256" key="7">
    <source>
        <dbReference type="ARBA" id="ARBA00022840"/>
    </source>
</evidence>
<dbReference type="GO" id="GO:0005737">
    <property type="term" value="C:cytoplasm"/>
    <property type="evidence" value="ECO:0007669"/>
    <property type="project" value="UniProtKB-SubCell"/>
</dbReference>
<dbReference type="EMBL" id="MHJA01000023">
    <property type="protein sequence ID" value="OGY60795.1"/>
    <property type="molecule type" value="Genomic_DNA"/>
</dbReference>
<evidence type="ECO:0000313" key="16">
    <source>
        <dbReference type="Proteomes" id="UP000176544"/>
    </source>
</evidence>
<feature type="domain" description="Arginyl tRNA synthetase N-terminal" evidence="14">
    <location>
        <begin position="3"/>
        <end position="86"/>
    </location>
</feature>
<keyword evidence="5 11" id="KW-0436">Ligase</keyword>
<keyword evidence="9 11" id="KW-0030">Aminoacyl-tRNA synthetase</keyword>
<feature type="domain" description="DALR anticodon binding" evidence="13">
    <location>
        <begin position="451"/>
        <end position="564"/>
    </location>
</feature>
<dbReference type="InterPro" id="IPR008909">
    <property type="entry name" value="DALR_anticod-bd"/>
</dbReference>
<dbReference type="InterPro" id="IPR035684">
    <property type="entry name" value="ArgRS_core"/>
</dbReference>
<evidence type="ECO:0000256" key="8">
    <source>
        <dbReference type="ARBA" id="ARBA00022917"/>
    </source>
</evidence>
<dbReference type="STRING" id="1797692.A3I33_02465"/>
<dbReference type="EC" id="6.1.1.19" evidence="11"/>
<dbReference type="SMART" id="SM00836">
    <property type="entry name" value="DALR_1"/>
    <property type="match status" value="1"/>
</dbReference>
<evidence type="ECO:0000256" key="11">
    <source>
        <dbReference type="HAMAP-Rule" id="MF_00123"/>
    </source>
</evidence>
<dbReference type="Proteomes" id="UP000176544">
    <property type="component" value="Unassembled WGS sequence"/>
</dbReference>
<dbReference type="Pfam" id="PF00750">
    <property type="entry name" value="tRNA-synt_1d"/>
    <property type="match status" value="1"/>
</dbReference>
<keyword evidence="6 11" id="KW-0547">Nucleotide-binding</keyword>
<dbReference type="Pfam" id="PF03485">
    <property type="entry name" value="Arg_tRNA_synt_N"/>
    <property type="match status" value="1"/>
</dbReference>
<evidence type="ECO:0000256" key="12">
    <source>
        <dbReference type="RuleBase" id="RU363038"/>
    </source>
</evidence>
<dbReference type="PRINTS" id="PR01038">
    <property type="entry name" value="TRNASYNTHARG"/>
</dbReference>
<dbReference type="AlphaFoldDB" id="A0A1G1Z829"/>
<dbReference type="FunFam" id="1.10.730.10:FF:000006">
    <property type="entry name" value="Arginyl-tRNA synthetase 2, mitochondrial"/>
    <property type="match status" value="1"/>
</dbReference>
<dbReference type="FunFam" id="3.40.50.620:FF:000116">
    <property type="entry name" value="Arginine--tRNA ligase"/>
    <property type="match status" value="1"/>
</dbReference>
<dbReference type="GO" id="GO:0006420">
    <property type="term" value="P:arginyl-tRNA aminoacylation"/>
    <property type="evidence" value="ECO:0007669"/>
    <property type="project" value="UniProtKB-UniRule"/>
</dbReference>
<comment type="subcellular location">
    <subcellularLocation>
        <location evidence="1 11">Cytoplasm</location>
    </subcellularLocation>
</comment>
<dbReference type="SMART" id="SM01016">
    <property type="entry name" value="Arg_tRNA_synt_N"/>
    <property type="match status" value="1"/>
</dbReference>
<dbReference type="Gene3D" id="1.10.730.10">
    <property type="entry name" value="Isoleucyl-tRNA Synthetase, Domain 1"/>
    <property type="match status" value="1"/>
</dbReference>
<dbReference type="InterPro" id="IPR001278">
    <property type="entry name" value="Arg-tRNA-ligase"/>
</dbReference>
<dbReference type="PANTHER" id="PTHR11956">
    <property type="entry name" value="ARGINYL-TRNA SYNTHETASE"/>
    <property type="match status" value="1"/>
</dbReference>
<dbReference type="Pfam" id="PF05746">
    <property type="entry name" value="DALR_1"/>
    <property type="match status" value="1"/>
</dbReference>
<evidence type="ECO:0000259" key="14">
    <source>
        <dbReference type="SMART" id="SM01016"/>
    </source>
</evidence>
<dbReference type="PANTHER" id="PTHR11956:SF5">
    <property type="entry name" value="ARGININE--TRNA LIGASE, CYTOPLASMIC"/>
    <property type="match status" value="1"/>
</dbReference>